<evidence type="ECO:0000313" key="3">
    <source>
        <dbReference type="EMBL" id="KTR41057.1"/>
    </source>
</evidence>
<dbReference type="InterPro" id="IPR002696">
    <property type="entry name" value="Membr_insert_effic_factor_YidD"/>
</dbReference>
<protein>
    <recommendedName>
        <fullName evidence="1">Putative membrane protein insertion efficiency factor</fullName>
    </recommendedName>
</protein>
<organism evidence="3 4">
    <name type="scientific">Curtobacterium oceanosedimentum</name>
    <dbReference type="NCBI Taxonomy" id="465820"/>
    <lineage>
        <taxon>Bacteria</taxon>
        <taxon>Bacillati</taxon>
        <taxon>Actinomycetota</taxon>
        <taxon>Actinomycetes</taxon>
        <taxon>Micrococcales</taxon>
        <taxon>Microbacteriaceae</taxon>
        <taxon>Curtobacterium</taxon>
    </lineage>
</organism>
<dbReference type="RefSeq" id="WP_058728339.1">
    <property type="nucleotide sequence ID" value="NZ_LDRB01000022.1"/>
</dbReference>
<dbReference type="EMBL" id="LDRB01000022">
    <property type="protein sequence ID" value="KTR41057.1"/>
    <property type="molecule type" value="Genomic_DNA"/>
</dbReference>
<comment type="subcellular location">
    <subcellularLocation>
        <location evidence="1">Cell membrane</location>
        <topology evidence="1">Peripheral membrane protein</topology>
        <orientation evidence="1">Cytoplasmic side</orientation>
    </subcellularLocation>
</comment>
<dbReference type="PANTHER" id="PTHR33383">
    <property type="entry name" value="MEMBRANE PROTEIN INSERTION EFFICIENCY FACTOR-RELATED"/>
    <property type="match status" value="1"/>
</dbReference>
<feature type="region of interest" description="Disordered" evidence="2">
    <location>
        <begin position="108"/>
        <end position="131"/>
    </location>
</feature>
<keyword evidence="4" id="KW-1185">Reference proteome</keyword>
<accession>A0ABR5S7M6</accession>
<dbReference type="SMART" id="SM01234">
    <property type="entry name" value="Haemolytic"/>
    <property type="match status" value="1"/>
</dbReference>
<dbReference type="Pfam" id="PF01809">
    <property type="entry name" value="YidD"/>
    <property type="match status" value="1"/>
</dbReference>
<comment type="function">
    <text evidence="1">Could be involved in insertion of integral membrane proteins into the membrane.</text>
</comment>
<sequence length="131" mass="14999">MNRIQWTRLALNRLAWVVALLPRNVCVVVLRAYRAVISPLYGNVCRYHPSCSRYALEAIQQYGVLRGSAMGAWRIARCNPWAAGGIDDVRERDRPYRLTRFGFVLPPSQLHPQSSGDVRRPVLLPQRTRKA</sequence>
<reference evidence="3 4" key="1">
    <citation type="journal article" date="2016" name="Front. Microbiol.">
        <title>Genomic Resource of Rice Seed Associated Bacteria.</title>
        <authorList>
            <person name="Midha S."/>
            <person name="Bansal K."/>
            <person name="Sharma S."/>
            <person name="Kumar N."/>
            <person name="Patil P.P."/>
            <person name="Chaudhry V."/>
            <person name="Patil P.B."/>
        </authorList>
    </citation>
    <scope>NUCLEOTIDE SEQUENCE [LARGE SCALE GENOMIC DNA]</scope>
    <source>
        <strain evidence="3 4">NS263</strain>
    </source>
</reference>
<dbReference type="Proteomes" id="UP000078335">
    <property type="component" value="Unassembled WGS sequence"/>
</dbReference>
<name>A0ABR5S7M6_9MICO</name>
<keyword evidence="1" id="KW-0472">Membrane</keyword>
<evidence type="ECO:0000256" key="1">
    <source>
        <dbReference type="HAMAP-Rule" id="MF_00386"/>
    </source>
</evidence>
<dbReference type="PANTHER" id="PTHR33383:SF1">
    <property type="entry name" value="MEMBRANE PROTEIN INSERTION EFFICIENCY FACTOR-RELATED"/>
    <property type="match status" value="1"/>
</dbReference>
<dbReference type="HAMAP" id="MF_00386">
    <property type="entry name" value="UPF0161_YidD"/>
    <property type="match status" value="1"/>
</dbReference>
<dbReference type="NCBIfam" id="TIGR00278">
    <property type="entry name" value="membrane protein insertion efficiency factor YidD"/>
    <property type="match status" value="1"/>
</dbReference>
<comment type="caution">
    <text evidence="3">The sequence shown here is derived from an EMBL/GenBank/DDBJ whole genome shotgun (WGS) entry which is preliminary data.</text>
</comment>
<proteinExistence type="inferred from homology"/>
<comment type="similarity">
    <text evidence="1">Belongs to the UPF0161 family.</text>
</comment>
<evidence type="ECO:0000256" key="2">
    <source>
        <dbReference type="SAM" id="MobiDB-lite"/>
    </source>
</evidence>
<gene>
    <name evidence="3" type="ORF">NS263_05820</name>
</gene>
<keyword evidence="1" id="KW-1003">Cell membrane</keyword>
<evidence type="ECO:0000313" key="4">
    <source>
        <dbReference type="Proteomes" id="UP000078335"/>
    </source>
</evidence>